<evidence type="ECO:0000256" key="1">
    <source>
        <dbReference type="ARBA" id="ARBA00008416"/>
    </source>
</evidence>
<name>A0A835WTG2_9CHLO</name>
<dbReference type="AlphaFoldDB" id="A0A835WTG2"/>
<proteinExistence type="inferred from homology"/>
<reference evidence="5" key="1">
    <citation type="journal article" date="2020" name="bioRxiv">
        <title>Comparative genomics of Chlamydomonas.</title>
        <authorList>
            <person name="Craig R.J."/>
            <person name="Hasan A.R."/>
            <person name="Ness R.W."/>
            <person name="Keightley P.D."/>
        </authorList>
    </citation>
    <scope>NUCLEOTIDE SEQUENCE</scope>
    <source>
        <strain evidence="5">CCAP 11/173</strain>
    </source>
</reference>
<dbReference type="Proteomes" id="UP000613740">
    <property type="component" value="Unassembled WGS sequence"/>
</dbReference>
<gene>
    <name evidence="5" type="ORF">HYH02_002440</name>
</gene>
<sequence>MQFAPLSRGTSTHLKPKLLRTDRLRALRTATSAHAAGQSTSAAASTASMASITLVPQGGLHVSKPTWWLESRFHFSFADYWDNNRMNFGALRVLNDDLVKPRAGFGAHPHRDAEIFSYIVSGELSHADSMGNREALPRGCVQYMSAGTGVMHSEMNDGDETCRFLQIWLTPDRRGHAPQYGSSRYDQADRHNRLLRILGGTGPAPAWPGLHSPHSIALHQDANVVVSESDAGTRFDLSLGPRRQAYLICIEGDMQVNDQKLATRDGARIVGGGSEAAPAPLTIAAGSSGAHFLVVEMARSD</sequence>
<dbReference type="InterPro" id="IPR041602">
    <property type="entry name" value="Quercetinase_C"/>
</dbReference>
<protein>
    <recommendedName>
        <fullName evidence="7">Pirin</fullName>
    </recommendedName>
</protein>
<dbReference type="InterPro" id="IPR012093">
    <property type="entry name" value="Pirin"/>
</dbReference>
<dbReference type="CDD" id="cd02910">
    <property type="entry name" value="cupin_Yhhw_N"/>
    <property type="match status" value="1"/>
</dbReference>
<dbReference type="Gene3D" id="2.60.120.10">
    <property type="entry name" value="Jelly Rolls"/>
    <property type="match status" value="2"/>
</dbReference>
<evidence type="ECO:0000259" key="3">
    <source>
        <dbReference type="Pfam" id="PF02678"/>
    </source>
</evidence>
<evidence type="ECO:0000259" key="4">
    <source>
        <dbReference type="Pfam" id="PF17954"/>
    </source>
</evidence>
<dbReference type="EMBL" id="JAEHOD010000004">
    <property type="protein sequence ID" value="KAG2453109.1"/>
    <property type="molecule type" value="Genomic_DNA"/>
</dbReference>
<feature type="domain" description="Quercetin 2,3-dioxygenase C-terminal cupin" evidence="4">
    <location>
        <begin position="214"/>
        <end position="272"/>
    </location>
</feature>
<evidence type="ECO:0000313" key="5">
    <source>
        <dbReference type="EMBL" id="KAG2453109.1"/>
    </source>
</evidence>
<dbReference type="InterPro" id="IPR014710">
    <property type="entry name" value="RmlC-like_jellyroll"/>
</dbReference>
<accession>A0A835WTG2</accession>
<evidence type="ECO:0000256" key="2">
    <source>
        <dbReference type="RuleBase" id="RU003457"/>
    </source>
</evidence>
<evidence type="ECO:0000313" key="6">
    <source>
        <dbReference type="Proteomes" id="UP000613740"/>
    </source>
</evidence>
<evidence type="ECO:0008006" key="7">
    <source>
        <dbReference type="Google" id="ProtNLM"/>
    </source>
</evidence>
<organism evidence="5 6">
    <name type="scientific">Chlamydomonas schloesseri</name>
    <dbReference type="NCBI Taxonomy" id="2026947"/>
    <lineage>
        <taxon>Eukaryota</taxon>
        <taxon>Viridiplantae</taxon>
        <taxon>Chlorophyta</taxon>
        <taxon>core chlorophytes</taxon>
        <taxon>Chlorophyceae</taxon>
        <taxon>CS clade</taxon>
        <taxon>Chlamydomonadales</taxon>
        <taxon>Chlamydomonadaceae</taxon>
        <taxon>Chlamydomonas</taxon>
    </lineage>
</organism>
<feature type="domain" description="Pirin N-terminal" evidence="3">
    <location>
        <begin position="67"/>
        <end position="169"/>
    </location>
</feature>
<dbReference type="PANTHER" id="PTHR43212:SF3">
    <property type="entry name" value="QUERCETIN 2,3-DIOXYGENASE"/>
    <property type="match status" value="1"/>
</dbReference>
<comment type="caution">
    <text evidence="5">The sequence shown here is derived from an EMBL/GenBank/DDBJ whole genome shotgun (WGS) entry which is preliminary data.</text>
</comment>
<dbReference type="Pfam" id="PF02678">
    <property type="entry name" value="Pirin"/>
    <property type="match status" value="1"/>
</dbReference>
<dbReference type="SUPFAM" id="SSF51182">
    <property type="entry name" value="RmlC-like cupins"/>
    <property type="match status" value="1"/>
</dbReference>
<dbReference type="OrthoDB" id="198735at2759"/>
<comment type="similarity">
    <text evidence="1 2">Belongs to the pirin family.</text>
</comment>
<dbReference type="InterPro" id="IPR011051">
    <property type="entry name" value="RmlC_Cupin_sf"/>
</dbReference>
<keyword evidence="6" id="KW-1185">Reference proteome</keyword>
<dbReference type="PANTHER" id="PTHR43212">
    <property type="entry name" value="QUERCETIN 2,3-DIOXYGENASE"/>
    <property type="match status" value="1"/>
</dbReference>
<dbReference type="InterPro" id="IPR003829">
    <property type="entry name" value="Pirin_N_dom"/>
</dbReference>
<dbReference type="Pfam" id="PF17954">
    <property type="entry name" value="Pirin_C_2"/>
    <property type="match status" value="1"/>
</dbReference>